<dbReference type="InterPro" id="IPR050695">
    <property type="entry name" value="N-acetylmuramoyl_amidase_3"/>
</dbReference>
<dbReference type="SUPFAM" id="SSF53187">
    <property type="entry name" value="Zn-dependent exopeptidases"/>
    <property type="match status" value="1"/>
</dbReference>
<dbReference type="GO" id="GO:0009253">
    <property type="term" value="P:peptidoglycan catabolic process"/>
    <property type="evidence" value="ECO:0007669"/>
    <property type="project" value="InterPro"/>
</dbReference>
<gene>
    <name evidence="5" type="ORF">FP507_09955</name>
</gene>
<proteinExistence type="predicted"/>
<feature type="domain" description="MurNAc-LAA" evidence="4">
    <location>
        <begin position="83"/>
        <end position="196"/>
    </location>
</feature>
<comment type="caution">
    <text evidence="5">The sequence shown here is derived from an EMBL/GenBank/DDBJ whole genome shotgun (WGS) entry which is preliminary data.</text>
</comment>
<evidence type="ECO:0000313" key="6">
    <source>
        <dbReference type="Proteomes" id="UP000327458"/>
    </source>
</evidence>
<keyword evidence="3" id="KW-0378">Hydrolase</keyword>
<name>A0A5M8I934_CHLPH</name>
<dbReference type="Gene3D" id="3.40.630.40">
    <property type="entry name" value="Zn-dependent exopeptidases"/>
    <property type="match status" value="1"/>
</dbReference>
<dbReference type="InterPro" id="IPR002508">
    <property type="entry name" value="MurNAc-LAA_cat"/>
</dbReference>
<evidence type="ECO:0000259" key="4">
    <source>
        <dbReference type="SMART" id="SM00646"/>
    </source>
</evidence>
<dbReference type="GO" id="GO:0030288">
    <property type="term" value="C:outer membrane-bounded periplasmic space"/>
    <property type="evidence" value="ECO:0007669"/>
    <property type="project" value="TreeGrafter"/>
</dbReference>
<protein>
    <recommendedName>
        <fullName evidence="2">N-acetylmuramoyl-L-alanine amidase</fullName>
        <ecNumber evidence="2">3.5.1.28</ecNumber>
    </recommendedName>
</protein>
<organism evidence="5 6">
    <name type="scientific">Chlorobium phaeovibrioides</name>
    <dbReference type="NCBI Taxonomy" id="1094"/>
    <lineage>
        <taxon>Bacteria</taxon>
        <taxon>Pseudomonadati</taxon>
        <taxon>Chlorobiota</taxon>
        <taxon>Chlorobiia</taxon>
        <taxon>Chlorobiales</taxon>
        <taxon>Chlorobiaceae</taxon>
        <taxon>Chlorobium/Pelodictyon group</taxon>
        <taxon>Chlorobium</taxon>
    </lineage>
</organism>
<dbReference type="CDD" id="cd02696">
    <property type="entry name" value="MurNAc-LAA"/>
    <property type="match status" value="1"/>
</dbReference>
<sequence>MLVILDNGHGRETPGKRSPAWYDMEQLMEWEFNRSIVERVAMSLGRLKVACTLLVPEDEDISITERIKRTNTLARGAKEEGRQAILISVHANASPDPERPGRGWECWTSKGNTKSDKLAEMFYQEAGRYLGRYPLRKDMADGDADKETNAFSLLSKTICPAVLTENLFMDNHDECEFLLSEQGRDLIAHTHTKAIIDYNRQFGTNHI</sequence>
<evidence type="ECO:0000256" key="1">
    <source>
        <dbReference type="ARBA" id="ARBA00001561"/>
    </source>
</evidence>
<dbReference type="Proteomes" id="UP000327458">
    <property type="component" value="Unassembled WGS sequence"/>
</dbReference>
<evidence type="ECO:0000313" key="5">
    <source>
        <dbReference type="EMBL" id="KAA6230674.1"/>
    </source>
</evidence>
<comment type="catalytic activity">
    <reaction evidence="1">
        <text>Hydrolyzes the link between N-acetylmuramoyl residues and L-amino acid residues in certain cell-wall glycopeptides.</text>
        <dbReference type="EC" id="3.5.1.28"/>
    </reaction>
</comment>
<dbReference type="AlphaFoldDB" id="A0A5M8I934"/>
<dbReference type="SMART" id="SM00646">
    <property type="entry name" value="Ami_3"/>
    <property type="match status" value="1"/>
</dbReference>
<dbReference type="Pfam" id="PF01520">
    <property type="entry name" value="Amidase_3"/>
    <property type="match status" value="1"/>
</dbReference>
<dbReference type="GO" id="GO:0008745">
    <property type="term" value="F:N-acetylmuramoyl-L-alanine amidase activity"/>
    <property type="evidence" value="ECO:0007669"/>
    <property type="project" value="UniProtKB-EC"/>
</dbReference>
<dbReference type="EMBL" id="VMRG01000002">
    <property type="protein sequence ID" value="KAA6230674.1"/>
    <property type="molecule type" value="Genomic_DNA"/>
</dbReference>
<dbReference type="EC" id="3.5.1.28" evidence="2"/>
<reference evidence="5 6" key="1">
    <citation type="submission" date="2019-07" db="EMBL/GenBank/DDBJ databases">
        <title>Draft genome Sequence of Chlorobium phaeovibrioides sp. strain PhvTcv-s14, from the Phylum Chlorobi.</title>
        <authorList>
            <person name="Babenko V."/>
            <person name="Boldyreva D."/>
            <person name="Kanygina A."/>
            <person name="Selezneva O."/>
            <person name="Akopiyan T."/>
            <person name="Lunina O."/>
        </authorList>
    </citation>
    <scope>NUCLEOTIDE SEQUENCE [LARGE SCALE GENOMIC DNA]</scope>
    <source>
        <strain evidence="5 6">GrTcv12</strain>
    </source>
</reference>
<dbReference type="PANTHER" id="PTHR30404">
    <property type="entry name" value="N-ACETYLMURAMOYL-L-ALANINE AMIDASE"/>
    <property type="match status" value="1"/>
</dbReference>
<accession>A0A5M8I934</accession>
<evidence type="ECO:0000256" key="2">
    <source>
        <dbReference type="ARBA" id="ARBA00011901"/>
    </source>
</evidence>
<dbReference type="PANTHER" id="PTHR30404:SF0">
    <property type="entry name" value="N-ACETYLMURAMOYL-L-ALANINE AMIDASE AMIC"/>
    <property type="match status" value="1"/>
</dbReference>
<evidence type="ECO:0000256" key="3">
    <source>
        <dbReference type="ARBA" id="ARBA00022801"/>
    </source>
</evidence>